<evidence type="ECO:0000259" key="2">
    <source>
        <dbReference type="PROSITE" id="PS50215"/>
    </source>
</evidence>
<dbReference type="PANTHER" id="PTHR11905">
    <property type="entry name" value="ADAM A DISINTEGRIN AND METALLOPROTEASE DOMAIN"/>
    <property type="match status" value="1"/>
</dbReference>
<dbReference type="PROSITE" id="PS50215">
    <property type="entry name" value="ADAM_MEPRO"/>
    <property type="match status" value="1"/>
</dbReference>
<sequence length="479" mass="55389">MSLFKSFKPTRLAKKDGFFSAEEYKMKSLILCCFLSIFSLTYGAKLTTSSLPFHKRLDLTLLNDTIYSNIYYEDLEYEIVKIQMLSNMNDNGDEEKSLNVFAFGEDISLKLREDEDLNNRILPAKTFMMTDKKFEEIIFENNDTIRVYQDLEQKAAFSIVYRETGNFEMEGTIGNLIIKPIPGDIMIYDKEFNRNYELLPYSEKQSLSAAHIVIKIRIWPDLFGFDLLYPKIQINSTGVFGPRKRKVPVVYPEIILLVDYDNYLTFDQNDKRVLSYYYSVLSNIDLRYRTLRNPTVKIILSAILIAKNKGGMPFLEKNQMNETYIEVTDTLKDFSKYLYENSNYIRQYDIALIMTKFSLCSRERTGECKPVIGVADGVGSACKFSIDQEEIEGIGIVEDVGGQKSASIAAHEIAHLLGVEHDGTGSAFQCRRDVGFLMDSVYRSAVYEREWSECSRQQFSRFLNSPEAKCLYNYPNRRY</sequence>
<dbReference type="InterPro" id="IPR001590">
    <property type="entry name" value="Peptidase_M12B"/>
</dbReference>
<dbReference type="Gene3D" id="3.40.390.10">
    <property type="entry name" value="Collagenase (Catalytic Domain)"/>
    <property type="match status" value="1"/>
</dbReference>
<feature type="binding site" evidence="1">
    <location>
        <position position="415"/>
    </location>
    <ligand>
        <name>Zn(2+)</name>
        <dbReference type="ChEBI" id="CHEBI:29105"/>
        <note>catalytic</note>
    </ligand>
</feature>
<dbReference type="SUPFAM" id="SSF55486">
    <property type="entry name" value="Metalloproteases ('zincins'), catalytic domain"/>
    <property type="match status" value="1"/>
</dbReference>
<feature type="domain" description="Peptidase M12B" evidence="2">
    <location>
        <begin position="250"/>
        <end position="475"/>
    </location>
</feature>
<keyword evidence="3" id="KW-0482">Metalloprotease</keyword>
<keyword evidence="3" id="KW-0645">Protease</keyword>
<dbReference type="AlphaFoldDB" id="A0AAV4STV1"/>
<evidence type="ECO:0000313" key="4">
    <source>
        <dbReference type="Proteomes" id="UP001054837"/>
    </source>
</evidence>
<keyword evidence="3" id="KW-0378">Hydrolase</keyword>
<comment type="caution">
    <text evidence="3">The sequence shown here is derived from an EMBL/GenBank/DDBJ whole genome shotgun (WGS) entry which is preliminary data.</text>
</comment>
<organism evidence="3 4">
    <name type="scientific">Caerostris darwini</name>
    <dbReference type="NCBI Taxonomy" id="1538125"/>
    <lineage>
        <taxon>Eukaryota</taxon>
        <taxon>Metazoa</taxon>
        <taxon>Ecdysozoa</taxon>
        <taxon>Arthropoda</taxon>
        <taxon>Chelicerata</taxon>
        <taxon>Arachnida</taxon>
        <taxon>Araneae</taxon>
        <taxon>Araneomorphae</taxon>
        <taxon>Entelegynae</taxon>
        <taxon>Araneoidea</taxon>
        <taxon>Araneidae</taxon>
        <taxon>Caerostris</taxon>
    </lineage>
</organism>
<evidence type="ECO:0000256" key="1">
    <source>
        <dbReference type="PROSITE-ProRule" id="PRU00276"/>
    </source>
</evidence>
<feature type="binding site" evidence="1">
    <location>
        <position position="411"/>
    </location>
    <ligand>
        <name>Zn(2+)</name>
        <dbReference type="ChEBI" id="CHEBI:29105"/>
        <note>catalytic</note>
    </ligand>
</feature>
<comment type="caution">
    <text evidence="1">Lacks conserved residue(s) required for the propagation of feature annotation.</text>
</comment>
<dbReference type="Proteomes" id="UP001054837">
    <property type="component" value="Unassembled WGS sequence"/>
</dbReference>
<dbReference type="GO" id="GO:0004222">
    <property type="term" value="F:metalloendopeptidase activity"/>
    <property type="evidence" value="ECO:0007669"/>
    <property type="project" value="InterPro"/>
</dbReference>
<dbReference type="Pfam" id="PF01421">
    <property type="entry name" value="Reprolysin"/>
    <property type="match status" value="1"/>
</dbReference>
<keyword evidence="1" id="KW-0862">Zinc</keyword>
<dbReference type="GO" id="GO:0046872">
    <property type="term" value="F:metal ion binding"/>
    <property type="evidence" value="ECO:0007669"/>
    <property type="project" value="UniProtKB-KW"/>
</dbReference>
<gene>
    <name evidence="3" type="primary">ADAMTS6</name>
    <name evidence="3" type="ORF">CDAR_234951</name>
</gene>
<dbReference type="EMBL" id="BPLQ01008512">
    <property type="protein sequence ID" value="GIY37853.1"/>
    <property type="molecule type" value="Genomic_DNA"/>
</dbReference>
<keyword evidence="1" id="KW-0479">Metal-binding</keyword>
<dbReference type="GO" id="GO:0006509">
    <property type="term" value="P:membrane protein ectodomain proteolysis"/>
    <property type="evidence" value="ECO:0007669"/>
    <property type="project" value="TreeGrafter"/>
</dbReference>
<reference evidence="3 4" key="1">
    <citation type="submission" date="2021-06" db="EMBL/GenBank/DDBJ databases">
        <title>Caerostris darwini draft genome.</title>
        <authorList>
            <person name="Kono N."/>
            <person name="Arakawa K."/>
        </authorList>
    </citation>
    <scope>NUCLEOTIDE SEQUENCE [LARGE SCALE GENOMIC DNA]</scope>
</reference>
<keyword evidence="4" id="KW-1185">Reference proteome</keyword>
<proteinExistence type="predicted"/>
<feature type="binding site" evidence="1">
    <location>
        <position position="421"/>
    </location>
    <ligand>
        <name>Zn(2+)</name>
        <dbReference type="ChEBI" id="CHEBI:29105"/>
        <note>catalytic</note>
    </ligand>
</feature>
<protein>
    <submittedName>
        <fullName evidence="3">A disintegrin and metalloproteinase with thrombospondin motifs 6</fullName>
    </submittedName>
</protein>
<evidence type="ECO:0000313" key="3">
    <source>
        <dbReference type="EMBL" id="GIY37853.1"/>
    </source>
</evidence>
<dbReference type="PANTHER" id="PTHR11905:SF249">
    <property type="entry name" value="SOL NARAE, ISOFORM C"/>
    <property type="match status" value="1"/>
</dbReference>
<name>A0AAV4STV1_9ARAC</name>
<feature type="active site" evidence="1">
    <location>
        <position position="412"/>
    </location>
</feature>
<dbReference type="InterPro" id="IPR024079">
    <property type="entry name" value="MetalloPept_cat_dom_sf"/>
</dbReference>
<accession>A0AAV4STV1</accession>